<proteinExistence type="predicted"/>
<dbReference type="InterPro" id="IPR051677">
    <property type="entry name" value="AfsR-DnrI-RedD_regulator"/>
</dbReference>
<keyword evidence="4" id="KW-0238">DNA-binding</keyword>
<dbReference type="Pfam" id="PF00072">
    <property type="entry name" value="Response_reg"/>
    <property type="match status" value="1"/>
</dbReference>
<feature type="domain" description="Response regulatory" evidence="7">
    <location>
        <begin position="3"/>
        <end position="117"/>
    </location>
</feature>
<name>A0ABW3NB05_9BACI</name>
<dbReference type="SUPFAM" id="SSF52172">
    <property type="entry name" value="CheY-like"/>
    <property type="match status" value="1"/>
</dbReference>
<keyword evidence="6" id="KW-0597">Phosphoprotein</keyword>
<dbReference type="SUPFAM" id="SSF46894">
    <property type="entry name" value="C-terminal effector domain of the bipartite response regulators"/>
    <property type="match status" value="1"/>
</dbReference>
<protein>
    <submittedName>
        <fullName evidence="8">Response regulator</fullName>
    </submittedName>
</protein>
<comment type="subcellular location">
    <subcellularLocation>
        <location evidence="1">Cytoplasm</location>
    </subcellularLocation>
</comment>
<dbReference type="PROSITE" id="PS50110">
    <property type="entry name" value="RESPONSE_REGULATORY"/>
    <property type="match status" value="1"/>
</dbReference>
<dbReference type="InterPro" id="IPR001789">
    <property type="entry name" value="Sig_transdc_resp-reg_receiver"/>
</dbReference>
<dbReference type="InterPro" id="IPR016032">
    <property type="entry name" value="Sig_transdc_resp-reg_C-effctor"/>
</dbReference>
<dbReference type="PANTHER" id="PTHR35807">
    <property type="entry name" value="TRANSCRIPTIONAL REGULATOR REDD-RELATED"/>
    <property type="match status" value="1"/>
</dbReference>
<dbReference type="Gene3D" id="1.10.10.10">
    <property type="entry name" value="Winged helix-like DNA-binding domain superfamily/Winged helix DNA-binding domain"/>
    <property type="match status" value="1"/>
</dbReference>
<comment type="caution">
    <text evidence="8">The sequence shown here is derived from an EMBL/GenBank/DDBJ whole genome shotgun (WGS) entry which is preliminary data.</text>
</comment>
<feature type="modified residue" description="4-aspartylphosphate" evidence="6">
    <location>
        <position position="54"/>
    </location>
</feature>
<evidence type="ECO:0000256" key="6">
    <source>
        <dbReference type="PROSITE-ProRule" id="PRU00169"/>
    </source>
</evidence>
<organism evidence="8 9">
    <name type="scientific">Oceanobacillus locisalsi</name>
    <dbReference type="NCBI Taxonomy" id="546107"/>
    <lineage>
        <taxon>Bacteria</taxon>
        <taxon>Bacillati</taxon>
        <taxon>Bacillota</taxon>
        <taxon>Bacilli</taxon>
        <taxon>Bacillales</taxon>
        <taxon>Bacillaceae</taxon>
        <taxon>Oceanobacillus</taxon>
    </lineage>
</organism>
<keyword evidence="3" id="KW-0805">Transcription regulation</keyword>
<sequence>MLHISIIDDEHLALQYLDLQLSKIEGVHVTGKFMDAKELIKHVQEHKVDAVFLDIRMPYVKGTDLAKQLLNINPSLYIVFVTAYNEYGAEAFEINAVDYMLKPIKQERLAVAVQRIKDRQAMEQKMTPGESRYIIKDLGMLQIYENDIRADVKWRTSKAKELFAYFIHHHHKTILKRDLIELLWSNLFWEKANAQLYSAIYQIRKTLQQIGAPIEIISQEEFYQIDIGHEIQIQSHQFKIAAQRLLNEKEVDREQYFRLLEWYQGDYLAGLGYSWAVKEREELKGLWLELIDRLTEELPLFEKTSSYNVAKLKRLTGFDTEAEEIIKDKCGVV</sequence>
<evidence type="ECO:0000259" key="7">
    <source>
        <dbReference type="PROSITE" id="PS50110"/>
    </source>
</evidence>
<gene>
    <name evidence="8" type="ORF">ACFQ19_02105</name>
</gene>
<dbReference type="PANTHER" id="PTHR35807:SF2">
    <property type="entry name" value="TRANSCRIPTIONAL ACTIVATOR DOMAIN"/>
    <property type="match status" value="1"/>
</dbReference>
<keyword evidence="9" id="KW-1185">Reference proteome</keyword>
<dbReference type="EMBL" id="JBHTKK010000001">
    <property type="protein sequence ID" value="MFD1064807.1"/>
    <property type="molecule type" value="Genomic_DNA"/>
</dbReference>
<evidence type="ECO:0000256" key="4">
    <source>
        <dbReference type="ARBA" id="ARBA00023125"/>
    </source>
</evidence>
<evidence type="ECO:0000313" key="9">
    <source>
        <dbReference type="Proteomes" id="UP001597041"/>
    </source>
</evidence>
<evidence type="ECO:0000256" key="1">
    <source>
        <dbReference type="ARBA" id="ARBA00004496"/>
    </source>
</evidence>
<keyword evidence="2" id="KW-0902">Two-component regulatory system</keyword>
<accession>A0ABW3NB05</accession>
<dbReference type="InterPro" id="IPR011006">
    <property type="entry name" value="CheY-like_superfamily"/>
</dbReference>
<evidence type="ECO:0000256" key="5">
    <source>
        <dbReference type="ARBA" id="ARBA00023163"/>
    </source>
</evidence>
<dbReference type="RefSeq" id="WP_379590275.1">
    <property type="nucleotide sequence ID" value="NZ_JBHTKK010000001.1"/>
</dbReference>
<reference evidence="9" key="1">
    <citation type="journal article" date="2019" name="Int. J. Syst. Evol. Microbiol.">
        <title>The Global Catalogue of Microorganisms (GCM) 10K type strain sequencing project: providing services to taxonomists for standard genome sequencing and annotation.</title>
        <authorList>
            <consortium name="The Broad Institute Genomics Platform"/>
            <consortium name="The Broad Institute Genome Sequencing Center for Infectious Disease"/>
            <person name="Wu L."/>
            <person name="Ma J."/>
        </authorList>
    </citation>
    <scope>NUCLEOTIDE SEQUENCE [LARGE SCALE GENOMIC DNA]</scope>
    <source>
        <strain evidence="9">CCUG 56608</strain>
    </source>
</reference>
<dbReference type="Proteomes" id="UP001597041">
    <property type="component" value="Unassembled WGS sequence"/>
</dbReference>
<dbReference type="InterPro" id="IPR036388">
    <property type="entry name" value="WH-like_DNA-bd_sf"/>
</dbReference>
<evidence type="ECO:0000313" key="8">
    <source>
        <dbReference type="EMBL" id="MFD1064807.1"/>
    </source>
</evidence>
<dbReference type="SMART" id="SM00448">
    <property type="entry name" value="REC"/>
    <property type="match status" value="1"/>
</dbReference>
<evidence type="ECO:0000256" key="3">
    <source>
        <dbReference type="ARBA" id="ARBA00023015"/>
    </source>
</evidence>
<keyword evidence="5" id="KW-0804">Transcription</keyword>
<dbReference type="Gene3D" id="3.40.50.2300">
    <property type="match status" value="1"/>
</dbReference>
<evidence type="ECO:0000256" key="2">
    <source>
        <dbReference type="ARBA" id="ARBA00023012"/>
    </source>
</evidence>